<accession>A0A484K7X5</accession>
<proteinExistence type="predicted"/>
<evidence type="ECO:0000313" key="3">
    <source>
        <dbReference type="Proteomes" id="UP000595140"/>
    </source>
</evidence>
<dbReference type="Pfam" id="PF10536">
    <property type="entry name" value="PMD"/>
    <property type="match status" value="1"/>
</dbReference>
<organism evidence="2 3">
    <name type="scientific">Cuscuta campestris</name>
    <dbReference type="NCBI Taxonomy" id="132261"/>
    <lineage>
        <taxon>Eukaryota</taxon>
        <taxon>Viridiplantae</taxon>
        <taxon>Streptophyta</taxon>
        <taxon>Embryophyta</taxon>
        <taxon>Tracheophyta</taxon>
        <taxon>Spermatophyta</taxon>
        <taxon>Magnoliopsida</taxon>
        <taxon>eudicotyledons</taxon>
        <taxon>Gunneridae</taxon>
        <taxon>Pentapetalae</taxon>
        <taxon>asterids</taxon>
        <taxon>lamiids</taxon>
        <taxon>Solanales</taxon>
        <taxon>Convolvulaceae</taxon>
        <taxon>Cuscuteae</taxon>
        <taxon>Cuscuta</taxon>
        <taxon>Cuscuta subgen. Grammica</taxon>
        <taxon>Cuscuta sect. Cleistogrammica</taxon>
    </lineage>
</organism>
<protein>
    <recommendedName>
        <fullName evidence="1">Aminotransferase-like plant mobile domain-containing protein</fullName>
    </recommendedName>
</protein>
<dbReference type="OrthoDB" id="1895122at2759"/>
<dbReference type="InterPro" id="IPR019557">
    <property type="entry name" value="AminoTfrase-like_pln_mobile"/>
</dbReference>
<keyword evidence="3" id="KW-1185">Reference proteome</keyword>
<dbReference type="PANTHER" id="PTHR46033:SF8">
    <property type="entry name" value="PROTEIN MAINTENANCE OF MERISTEMS-LIKE"/>
    <property type="match status" value="1"/>
</dbReference>
<gene>
    <name evidence="2" type="ORF">CCAM_LOCUS1680</name>
</gene>
<reference evidence="2 3" key="1">
    <citation type="submission" date="2018-04" db="EMBL/GenBank/DDBJ databases">
        <authorList>
            <person name="Vogel A."/>
        </authorList>
    </citation>
    <scope>NUCLEOTIDE SEQUENCE [LARGE SCALE GENOMIC DNA]</scope>
</reference>
<evidence type="ECO:0000259" key="1">
    <source>
        <dbReference type="Pfam" id="PF10536"/>
    </source>
</evidence>
<dbReference type="PANTHER" id="PTHR46033">
    <property type="entry name" value="PROTEIN MAIN-LIKE 2"/>
    <property type="match status" value="1"/>
</dbReference>
<dbReference type="Proteomes" id="UP000595140">
    <property type="component" value="Unassembled WGS sequence"/>
</dbReference>
<dbReference type="AlphaFoldDB" id="A0A484K7X5"/>
<dbReference type="GO" id="GO:0010073">
    <property type="term" value="P:meristem maintenance"/>
    <property type="evidence" value="ECO:0007669"/>
    <property type="project" value="InterPro"/>
</dbReference>
<name>A0A484K7X5_9ASTE</name>
<sequence length="235" mass="27239">MRDSVLVRGRAISAAVLSFLYRSMCRASMTHVSQIGGCLILLQLWAWERLPMTRPRGIVPLEQLVNVPYGVRQFGALQVTQRYCLRHQRSNFWQKFRSKKLRTLMYKGGEAPNRSEFDQLLLRIASKNQEAYNWLNAIPKHKWALSHDEGGARYGIMTTNSSESFNHVLKGCRCLPVYAIVKFTYDKLVKLFAERRTNGYSYINTYSGIIMPLPDESEWPTPEYEILRPTPRQTT</sequence>
<dbReference type="InterPro" id="IPR044824">
    <property type="entry name" value="MAIN-like"/>
</dbReference>
<evidence type="ECO:0000313" key="2">
    <source>
        <dbReference type="EMBL" id="VFQ59904.1"/>
    </source>
</evidence>
<dbReference type="EMBL" id="OOIL02000049">
    <property type="protein sequence ID" value="VFQ59904.1"/>
    <property type="molecule type" value="Genomic_DNA"/>
</dbReference>
<feature type="domain" description="Aminotransferase-like plant mobile" evidence="1">
    <location>
        <begin position="11"/>
        <end position="59"/>
    </location>
</feature>